<evidence type="ECO:0000313" key="8">
    <source>
        <dbReference type="EMBL" id="MEJ8476302.1"/>
    </source>
</evidence>
<protein>
    <submittedName>
        <fullName evidence="8">MFS transporter</fullName>
    </submittedName>
</protein>
<feature type="transmembrane region" description="Helical" evidence="6">
    <location>
        <begin position="317"/>
        <end position="345"/>
    </location>
</feature>
<feature type="transmembrane region" description="Helical" evidence="6">
    <location>
        <begin position="365"/>
        <end position="387"/>
    </location>
</feature>
<comment type="subcellular location">
    <subcellularLocation>
        <location evidence="1">Endomembrane system</location>
        <topology evidence="1">Multi-pass membrane protein</topology>
    </subcellularLocation>
</comment>
<accession>A0ABU8TQ56</accession>
<keyword evidence="3 6" id="KW-0812">Transmembrane</keyword>
<sequence>MNQPAPASKLAITSWALFDWAGQPFFVLITAFVFAPYFASALADTPAEGQTLWGYATAASGLAIALLAPILGAIADATGHRKPWIFAFSIPFVIACCMLWYTSPENPSSIAIAVVSFAVATLAIEFATIFNNSMMPDLVAPNKVGRLSGAGWAAGYVGGLISLVIVLGFFTAKPETGLTLLGIDPWFGLDAATREGDRATGPFSALWYLIFVLPLFLFTPDAPKKSALGLAIKTGPSNLLKSLRNARKRKPMFVFLLANMIYKDGFVALAAFAGIYAAGQLGWSSIQIGSFGILVTITGIFGAIIGGSLDDRFGPKAVVFGALLILIVSCLGIISIDRTTIFFFIETTPAPAGSAPFSSLPEQMFLALGGLIGAAAGPMQASSRSLLIYLAPKKQISEFFGLLALSGKVTSFLAPLLVSLVTLASGSQSAGMSIILLFFILGAFLLTRIDNKS</sequence>
<feature type="transmembrane region" description="Helical" evidence="6">
    <location>
        <begin position="52"/>
        <end position="72"/>
    </location>
</feature>
<proteinExistence type="predicted"/>
<feature type="transmembrane region" description="Helical" evidence="6">
    <location>
        <begin position="84"/>
        <end position="103"/>
    </location>
</feature>
<dbReference type="PANTHER" id="PTHR23519">
    <property type="entry name" value="AUTOPHAGY-RELATED PROTEIN 22"/>
    <property type="match status" value="1"/>
</dbReference>
<feature type="transmembrane region" description="Helical" evidence="6">
    <location>
        <begin position="20"/>
        <end position="40"/>
    </location>
</feature>
<evidence type="ECO:0000259" key="7">
    <source>
        <dbReference type="PROSITE" id="PS50850"/>
    </source>
</evidence>
<dbReference type="InterPro" id="IPR050495">
    <property type="entry name" value="ATG22/LtaA_families"/>
</dbReference>
<evidence type="ECO:0000256" key="1">
    <source>
        <dbReference type="ARBA" id="ARBA00004127"/>
    </source>
</evidence>
<dbReference type="PANTHER" id="PTHR23519:SF1">
    <property type="entry name" value="AUTOPHAGY-RELATED PROTEIN 22"/>
    <property type="match status" value="1"/>
</dbReference>
<feature type="transmembrane region" description="Helical" evidence="6">
    <location>
        <begin position="284"/>
        <end position="305"/>
    </location>
</feature>
<feature type="transmembrane region" description="Helical" evidence="6">
    <location>
        <begin position="151"/>
        <end position="172"/>
    </location>
</feature>
<name>A0ABU8TQ56_9HYPH</name>
<reference evidence="8 9" key="1">
    <citation type="submission" date="2024-02" db="EMBL/GenBank/DDBJ databases">
        <title>Roseibium algae sp. nov., isolated from marine alga (Grateloupia sp.), showing potential in myo-inositol conversion.</title>
        <authorList>
            <person name="Wang Y."/>
        </authorList>
    </citation>
    <scope>NUCLEOTIDE SEQUENCE [LARGE SCALE GENOMIC DNA]</scope>
    <source>
        <strain evidence="8 9">H3510</strain>
    </source>
</reference>
<dbReference type="PROSITE" id="PS50850">
    <property type="entry name" value="MFS"/>
    <property type="match status" value="1"/>
</dbReference>
<evidence type="ECO:0000256" key="3">
    <source>
        <dbReference type="ARBA" id="ARBA00022692"/>
    </source>
</evidence>
<dbReference type="Pfam" id="PF11700">
    <property type="entry name" value="ATG22"/>
    <property type="match status" value="1"/>
</dbReference>
<evidence type="ECO:0000313" key="9">
    <source>
        <dbReference type="Proteomes" id="UP001385499"/>
    </source>
</evidence>
<dbReference type="Gene3D" id="1.20.1250.20">
    <property type="entry name" value="MFS general substrate transporter like domains"/>
    <property type="match status" value="2"/>
</dbReference>
<dbReference type="Proteomes" id="UP001385499">
    <property type="component" value="Unassembled WGS sequence"/>
</dbReference>
<dbReference type="InterPro" id="IPR024671">
    <property type="entry name" value="Atg22-like"/>
</dbReference>
<feature type="transmembrane region" description="Helical" evidence="6">
    <location>
        <begin position="399"/>
        <end position="424"/>
    </location>
</feature>
<dbReference type="InterPro" id="IPR020846">
    <property type="entry name" value="MFS_dom"/>
</dbReference>
<feature type="domain" description="Major facilitator superfamily (MFS) profile" evidence="7">
    <location>
        <begin position="251"/>
        <end position="453"/>
    </location>
</feature>
<evidence type="ECO:0000256" key="6">
    <source>
        <dbReference type="SAM" id="Phobius"/>
    </source>
</evidence>
<evidence type="ECO:0000256" key="2">
    <source>
        <dbReference type="ARBA" id="ARBA00022448"/>
    </source>
</evidence>
<dbReference type="InterPro" id="IPR036259">
    <property type="entry name" value="MFS_trans_sf"/>
</dbReference>
<gene>
    <name evidence="8" type="ORF">V6575_19610</name>
</gene>
<keyword evidence="5 6" id="KW-0472">Membrane</keyword>
<dbReference type="EMBL" id="JBAKIA010000018">
    <property type="protein sequence ID" value="MEJ8476302.1"/>
    <property type="molecule type" value="Genomic_DNA"/>
</dbReference>
<feature type="transmembrane region" description="Helical" evidence="6">
    <location>
        <begin position="430"/>
        <end position="447"/>
    </location>
</feature>
<dbReference type="SUPFAM" id="SSF103473">
    <property type="entry name" value="MFS general substrate transporter"/>
    <property type="match status" value="1"/>
</dbReference>
<feature type="transmembrane region" description="Helical" evidence="6">
    <location>
        <begin position="109"/>
        <end position="130"/>
    </location>
</feature>
<evidence type="ECO:0000256" key="4">
    <source>
        <dbReference type="ARBA" id="ARBA00022989"/>
    </source>
</evidence>
<feature type="transmembrane region" description="Helical" evidence="6">
    <location>
        <begin position="253"/>
        <end position="278"/>
    </location>
</feature>
<evidence type="ECO:0000256" key="5">
    <source>
        <dbReference type="ARBA" id="ARBA00023136"/>
    </source>
</evidence>
<organism evidence="8 9">
    <name type="scientific">Roseibium algae</name>
    <dbReference type="NCBI Taxonomy" id="3123038"/>
    <lineage>
        <taxon>Bacteria</taxon>
        <taxon>Pseudomonadati</taxon>
        <taxon>Pseudomonadota</taxon>
        <taxon>Alphaproteobacteria</taxon>
        <taxon>Hyphomicrobiales</taxon>
        <taxon>Stappiaceae</taxon>
        <taxon>Roseibium</taxon>
    </lineage>
</organism>
<keyword evidence="4 6" id="KW-1133">Transmembrane helix</keyword>
<comment type="caution">
    <text evidence="8">The sequence shown here is derived from an EMBL/GenBank/DDBJ whole genome shotgun (WGS) entry which is preliminary data.</text>
</comment>
<keyword evidence="2" id="KW-0813">Transport</keyword>
<dbReference type="RefSeq" id="WP_340276761.1">
    <property type="nucleotide sequence ID" value="NZ_JBAKIA010000018.1"/>
</dbReference>
<keyword evidence="9" id="KW-1185">Reference proteome</keyword>